<dbReference type="EMBL" id="FSRO01000001">
    <property type="protein sequence ID" value="SIO12644.1"/>
    <property type="molecule type" value="Genomic_DNA"/>
</dbReference>
<sequence>MRPVQFLHIKSLHIILMLLLPVIIFSMALARAEGGIQVKHVSVAPVDHGYELNVDSEIVLNSTLEQALEKGITLYFVTKFLLVDPRWYWFDKEVARSKLRIGLRYYALTRQYRLSHGPLSQSFYTLEEALRVLSRFRGRPIIAQSELKQGVEYIATLRVWLDLTRLPKPFQVETIGSKDWNLSSDALEWRMKLPLPTQDSDSEESL</sequence>
<evidence type="ECO:0000313" key="2">
    <source>
        <dbReference type="Proteomes" id="UP000185062"/>
    </source>
</evidence>
<organism evidence="1 2">
    <name type="scientific">Nitrosomonas cryotolerans ATCC 49181</name>
    <dbReference type="NCBI Taxonomy" id="1131553"/>
    <lineage>
        <taxon>Bacteria</taxon>
        <taxon>Pseudomonadati</taxon>
        <taxon>Pseudomonadota</taxon>
        <taxon>Betaproteobacteria</taxon>
        <taxon>Nitrosomonadales</taxon>
        <taxon>Nitrosomonadaceae</taxon>
        <taxon>Nitrosomonas</taxon>
    </lineage>
</organism>
<dbReference type="eggNOG" id="ENOG502ZZV8">
    <property type="taxonomic scope" value="Bacteria"/>
</dbReference>
<dbReference type="STRING" id="44575.SAMN05216419_102722"/>
<keyword evidence="2" id="KW-1185">Reference proteome</keyword>
<protein>
    <recommendedName>
        <fullName evidence="3">DUF4390 domain-containing protein</fullName>
    </recommendedName>
</protein>
<dbReference type="Proteomes" id="UP000185062">
    <property type="component" value="Unassembled WGS sequence"/>
</dbReference>
<reference evidence="1 2" key="1">
    <citation type="submission" date="2016-12" db="EMBL/GenBank/DDBJ databases">
        <authorList>
            <person name="Song W.-J."/>
            <person name="Kurnit D.M."/>
        </authorList>
    </citation>
    <scope>NUCLEOTIDE SEQUENCE [LARGE SCALE GENOMIC DNA]</scope>
    <source>
        <strain evidence="1 2">ATCC 49181</strain>
    </source>
</reference>
<dbReference type="InterPro" id="IPR025500">
    <property type="entry name" value="DUF4390"/>
</dbReference>
<dbReference type="Pfam" id="PF14334">
    <property type="entry name" value="DUF4390"/>
    <property type="match status" value="1"/>
</dbReference>
<dbReference type="AlphaFoldDB" id="A0A1N6GYN0"/>
<accession>A0A1N6GYN0</accession>
<dbReference type="RefSeq" id="WP_051537652.1">
    <property type="nucleotide sequence ID" value="NZ_FSRO01000001.1"/>
</dbReference>
<name>A0A1N6GYN0_9PROT</name>
<evidence type="ECO:0008006" key="3">
    <source>
        <dbReference type="Google" id="ProtNLM"/>
    </source>
</evidence>
<proteinExistence type="predicted"/>
<evidence type="ECO:0000313" key="1">
    <source>
        <dbReference type="EMBL" id="SIO12644.1"/>
    </source>
</evidence>
<gene>
    <name evidence="1" type="ORF">SAMN02743940_0934</name>
</gene>